<keyword evidence="3" id="KW-1185">Reference proteome</keyword>
<gene>
    <name evidence="2" type="ORF">Rmf_31090</name>
</gene>
<accession>A0ABN6P3F7</accession>
<evidence type="ECO:0000313" key="3">
    <source>
        <dbReference type="Proteomes" id="UP000831327"/>
    </source>
</evidence>
<sequence>MTAGAHLTPIDPERSVDQDGTDGDAGSTSLTARPAIRHRVNKDLRPIASGHHPHRHGRQHHAVQRE</sequence>
<evidence type="ECO:0000313" key="2">
    <source>
        <dbReference type="EMBL" id="BDG73180.1"/>
    </source>
</evidence>
<dbReference type="Proteomes" id="UP000831327">
    <property type="component" value="Chromosome"/>
</dbReference>
<name>A0ABN6P3F7_9PROT</name>
<protein>
    <submittedName>
        <fullName evidence="2">Uncharacterized protein</fullName>
    </submittedName>
</protein>
<evidence type="ECO:0000256" key="1">
    <source>
        <dbReference type="SAM" id="MobiDB-lite"/>
    </source>
</evidence>
<reference evidence="2 3" key="1">
    <citation type="journal article" date="2016" name="Microbes Environ.">
        <title>Phylogenetically diverse aerobic anoxygenic phototrophic bacteria isolated from epilithic biofilms in Tama river, Japan.</title>
        <authorList>
            <person name="Hirose S."/>
            <person name="Matsuura K."/>
            <person name="Haruta S."/>
        </authorList>
    </citation>
    <scope>NUCLEOTIDE SEQUENCE [LARGE SCALE GENOMIC DNA]</scope>
    <source>
        <strain evidence="2 3">S08</strain>
    </source>
</reference>
<proteinExistence type="predicted"/>
<feature type="compositionally biased region" description="Basic residues" evidence="1">
    <location>
        <begin position="51"/>
        <end position="66"/>
    </location>
</feature>
<feature type="region of interest" description="Disordered" evidence="1">
    <location>
        <begin position="1"/>
        <end position="66"/>
    </location>
</feature>
<organism evidence="2 3">
    <name type="scientific">Roseomonas fluvialis</name>
    <dbReference type="NCBI Taxonomy" id="1750527"/>
    <lineage>
        <taxon>Bacteria</taxon>
        <taxon>Pseudomonadati</taxon>
        <taxon>Pseudomonadota</taxon>
        <taxon>Alphaproteobacteria</taxon>
        <taxon>Acetobacterales</taxon>
        <taxon>Roseomonadaceae</taxon>
        <taxon>Roseomonas</taxon>
    </lineage>
</organism>
<dbReference type="EMBL" id="AP025637">
    <property type="protein sequence ID" value="BDG73180.1"/>
    <property type="molecule type" value="Genomic_DNA"/>
</dbReference>